<name>A0ABW9VT02_9BURK</name>
<comment type="caution">
    <text evidence="2">The sequence shown here is derived from an EMBL/GenBank/DDBJ whole genome shotgun (WGS) entry which is preliminary data.</text>
</comment>
<evidence type="ECO:0000256" key="1">
    <source>
        <dbReference type="SAM" id="Phobius"/>
    </source>
</evidence>
<evidence type="ECO:0000313" key="2">
    <source>
        <dbReference type="EMBL" id="MYM42187.1"/>
    </source>
</evidence>
<dbReference type="Proteomes" id="UP000478090">
    <property type="component" value="Unassembled WGS sequence"/>
</dbReference>
<dbReference type="EMBL" id="WWCM01000041">
    <property type="protein sequence ID" value="MYM42187.1"/>
    <property type="molecule type" value="Genomic_DNA"/>
</dbReference>
<sequence>MKIIFLKWWFILPPKPKSNNLFDIIKFGLQWSITLISVGFIILQFMPEFLFPHNVSFSTVTIYSTRPLPPETKMLVDKSVKLVEKSELANSNQRNQVFVSDRFGVYNFFAPMNEGFAITNLLTGNTIVARGDIRENTSYATAATFNKRTLSSVIAHELTHLLIRDRLGLINGLRTPAWVVEGYCDYIAGESSFPEHEGMKLLAERKANESPSFRYFQGRVLMRYLIEERHMSFEQIAVQARQSDALQKEALLAVQREAAAKMAM</sequence>
<keyword evidence="1" id="KW-0472">Membrane</keyword>
<evidence type="ECO:0000313" key="3">
    <source>
        <dbReference type="Proteomes" id="UP000478090"/>
    </source>
</evidence>
<feature type="transmembrane region" description="Helical" evidence="1">
    <location>
        <begin position="21"/>
        <end position="46"/>
    </location>
</feature>
<protein>
    <recommendedName>
        <fullName evidence="4">Peptidase MA-like domain-containing protein</fullName>
    </recommendedName>
</protein>
<proteinExistence type="predicted"/>
<accession>A0ABW9VT02</accession>
<keyword evidence="1" id="KW-1133">Transmembrane helix</keyword>
<dbReference type="RefSeq" id="WP_161041432.1">
    <property type="nucleotide sequence ID" value="NZ_WWCM01000041.1"/>
</dbReference>
<gene>
    <name evidence="2" type="ORF">GTP27_23095</name>
</gene>
<organism evidence="2 3">
    <name type="scientific">Duganella qianjiadongensis</name>
    <dbReference type="NCBI Taxonomy" id="2692176"/>
    <lineage>
        <taxon>Bacteria</taxon>
        <taxon>Pseudomonadati</taxon>
        <taxon>Pseudomonadota</taxon>
        <taxon>Betaproteobacteria</taxon>
        <taxon>Burkholderiales</taxon>
        <taxon>Oxalobacteraceae</taxon>
        <taxon>Telluria group</taxon>
        <taxon>Duganella</taxon>
    </lineage>
</organism>
<keyword evidence="1" id="KW-0812">Transmembrane</keyword>
<reference evidence="2 3" key="1">
    <citation type="submission" date="2019-12" db="EMBL/GenBank/DDBJ databases">
        <title>Novel species isolated from a subtropical stream in China.</title>
        <authorList>
            <person name="Lu H."/>
        </authorList>
    </citation>
    <scope>NUCLEOTIDE SEQUENCE [LARGE SCALE GENOMIC DNA]</scope>
    <source>
        <strain evidence="2 3">CY13W</strain>
    </source>
</reference>
<evidence type="ECO:0008006" key="4">
    <source>
        <dbReference type="Google" id="ProtNLM"/>
    </source>
</evidence>
<keyword evidence="3" id="KW-1185">Reference proteome</keyword>